<dbReference type="GeneID" id="104600483"/>
<feature type="region of interest" description="Disordered" evidence="1">
    <location>
        <begin position="1"/>
        <end position="22"/>
    </location>
</feature>
<dbReference type="OrthoDB" id="692030at2759"/>
<evidence type="ECO:0000256" key="1">
    <source>
        <dbReference type="SAM" id="MobiDB-lite"/>
    </source>
</evidence>
<dbReference type="Proteomes" id="UP000189703">
    <property type="component" value="Unplaced"/>
</dbReference>
<reference evidence="3 4" key="1">
    <citation type="submission" date="2025-04" db="UniProtKB">
        <authorList>
            <consortium name="RefSeq"/>
        </authorList>
    </citation>
    <scope>IDENTIFICATION</scope>
</reference>
<dbReference type="PANTHER" id="PTHR37256">
    <property type="entry name" value="E1A-BINDING PROTEIN P400-LIKE"/>
    <property type="match status" value="1"/>
</dbReference>
<feature type="compositionally biased region" description="Low complexity" evidence="1">
    <location>
        <begin position="132"/>
        <end position="159"/>
    </location>
</feature>
<organism evidence="2 4">
    <name type="scientific">Nelumbo nucifera</name>
    <name type="common">Sacred lotus</name>
    <dbReference type="NCBI Taxonomy" id="4432"/>
    <lineage>
        <taxon>Eukaryota</taxon>
        <taxon>Viridiplantae</taxon>
        <taxon>Streptophyta</taxon>
        <taxon>Embryophyta</taxon>
        <taxon>Tracheophyta</taxon>
        <taxon>Spermatophyta</taxon>
        <taxon>Magnoliopsida</taxon>
        <taxon>Proteales</taxon>
        <taxon>Nelumbonaceae</taxon>
        <taxon>Nelumbo</taxon>
    </lineage>
</organism>
<dbReference type="PANTHER" id="PTHR37256:SF1">
    <property type="entry name" value="MYB-LIKE PROTEIN A"/>
    <property type="match status" value="1"/>
</dbReference>
<sequence length="420" mass="47650">MRSRSTKQGSKGGMEIERIRKLKEEPQLSGAYIRSLVKQLTSSKTKDPTGINPTAPDIVDGDGFPKNLPKFNNEGPSKTPQVHQPQLSLQPRKQVRRRLHTSRPYQERLLNMAEARREIVTALKFHRAAMKQANEQQQQQQQRQQSLSNNQQQQPSQTLHPPPQPCLLQQEKTKSRRNPRIYPSDLTKFSTYVDNLSNSSVSCPSNFSWGSPPIAPFPTTETLNLTFPRQPLGLNLNFHDFNYLDATLYNNSSTDSNNNNFNNPSLYSSLSSSSSLEVPLAAISPDTLPITANVTDSGIKTGGLHPAMDDEEMAEIRSIGEQHQMEWNDRLNLVTSAWWFKFLKTMEIDPERKAEREDEGFHLLDEVMEFPSWLNANENCNLQQQLEDYRPGPGDYVQEDPALPCMDIGEIDGMDGEWIV</sequence>
<feature type="region of interest" description="Disordered" evidence="1">
    <location>
        <begin position="130"/>
        <end position="183"/>
    </location>
</feature>
<dbReference type="AlphaFoldDB" id="A0A1U8A9A9"/>
<dbReference type="RefSeq" id="XP_010261740.1">
    <property type="nucleotide sequence ID" value="XM_010263438.2"/>
</dbReference>
<name>A0A1U8A9A9_NELNU</name>
<dbReference type="KEGG" id="nnu:104600483"/>
<proteinExistence type="predicted"/>
<feature type="compositionally biased region" description="Polar residues" evidence="1">
    <location>
        <begin position="74"/>
        <end position="91"/>
    </location>
</feature>
<dbReference type="RefSeq" id="XP_010261741.1">
    <property type="nucleotide sequence ID" value="XM_010263439.2"/>
</dbReference>
<dbReference type="eggNOG" id="ENOG502QSVP">
    <property type="taxonomic scope" value="Eukaryota"/>
</dbReference>
<keyword evidence="2" id="KW-1185">Reference proteome</keyword>
<accession>A0A1U8A9A9</accession>
<evidence type="ECO:0000313" key="2">
    <source>
        <dbReference type="Proteomes" id="UP000189703"/>
    </source>
</evidence>
<evidence type="ECO:0000313" key="4">
    <source>
        <dbReference type="RefSeq" id="XP_010261741.1"/>
    </source>
</evidence>
<gene>
    <name evidence="3 4" type="primary">LOC104600483</name>
</gene>
<evidence type="ECO:0000313" key="3">
    <source>
        <dbReference type="RefSeq" id="XP_010261740.1"/>
    </source>
</evidence>
<protein>
    <submittedName>
        <fullName evidence="3 4">Serum response factor homolog A-like</fullName>
    </submittedName>
</protein>
<feature type="region of interest" description="Disordered" evidence="1">
    <location>
        <begin position="40"/>
        <end position="104"/>
    </location>
</feature>
<dbReference type="OMA" id="DYFQDPA"/>